<keyword evidence="1" id="KW-0812">Transmembrane</keyword>
<evidence type="ECO:0000256" key="1">
    <source>
        <dbReference type="SAM" id="Phobius"/>
    </source>
</evidence>
<proteinExistence type="predicted"/>
<accession>A0ABR8JD50</accession>
<reference evidence="2 3" key="1">
    <citation type="submission" date="2020-09" db="EMBL/GenBank/DDBJ databases">
        <authorList>
            <person name="Kim M.K."/>
        </authorList>
    </citation>
    <scope>NUCLEOTIDE SEQUENCE [LARGE SCALE GENOMIC DNA]</scope>
    <source>
        <strain evidence="2 3">BT646</strain>
    </source>
</reference>
<name>A0ABR8JD50_9BACT</name>
<feature type="transmembrane region" description="Helical" evidence="1">
    <location>
        <begin position="97"/>
        <end position="119"/>
    </location>
</feature>
<gene>
    <name evidence="2" type="ORF">IC231_06880</name>
</gene>
<evidence type="ECO:0000313" key="3">
    <source>
        <dbReference type="Proteomes" id="UP000642468"/>
    </source>
</evidence>
<evidence type="ECO:0000313" key="2">
    <source>
        <dbReference type="EMBL" id="MBD2714754.1"/>
    </source>
</evidence>
<protein>
    <recommendedName>
        <fullName evidence="4">MarR family transcriptional regulator</fullName>
    </recommendedName>
</protein>
<evidence type="ECO:0008006" key="4">
    <source>
        <dbReference type="Google" id="ProtNLM"/>
    </source>
</evidence>
<comment type="caution">
    <text evidence="2">The sequence shown here is derived from an EMBL/GenBank/DDBJ whole genome shotgun (WGS) entry which is preliminary data.</text>
</comment>
<dbReference type="RefSeq" id="WP_190783756.1">
    <property type="nucleotide sequence ID" value="NZ_JACWZZ010000001.1"/>
</dbReference>
<organism evidence="2 3">
    <name type="scientific">Hymenobacter duratus</name>
    <dbReference type="NCBI Taxonomy" id="2771356"/>
    <lineage>
        <taxon>Bacteria</taxon>
        <taxon>Pseudomonadati</taxon>
        <taxon>Bacteroidota</taxon>
        <taxon>Cytophagia</taxon>
        <taxon>Cytophagales</taxon>
        <taxon>Hymenobacteraceae</taxon>
        <taxon>Hymenobacter</taxon>
    </lineage>
</organism>
<dbReference type="EMBL" id="JACWZZ010000001">
    <property type="protein sequence ID" value="MBD2714754.1"/>
    <property type="molecule type" value="Genomic_DNA"/>
</dbReference>
<keyword evidence="1" id="KW-1133">Transmembrane helix</keyword>
<sequence length="140" mass="15802">MFVPKLYRNQHLVLGESYNSPSVNQFPDVEQIAVRTNLAKDDVMQAAYLLKGKGYVHVNRDKKPFIVACSPEGAQAYLQKKLLEEGKEKGKAELLRWIQIMGIVTASFIGLATFVNNLIKTDDNAARIKVLELKVHSMRE</sequence>
<keyword evidence="1" id="KW-0472">Membrane</keyword>
<keyword evidence="3" id="KW-1185">Reference proteome</keyword>
<dbReference type="Proteomes" id="UP000642468">
    <property type="component" value="Unassembled WGS sequence"/>
</dbReference>